<accession>A0A8H7XMQ8</accession>
<dbReference type="Pfam" id="PF01185">
    <property type="entry name" value="Hydrophobin"/>
    <property type="match status" value="1"/>
</dbReference>
<dbReference type="PROSITE" id="PS00956">
    <property type="entry name" value="HYDROPHOBIN"/>
    <property type="match status" value="1"/>
</dbReference>
<proteinExistence type="inferred from homology"/>
<keyword evidence="6 7" id="KW-1015">Disulfide bond</keyword>
<dbReference type="OrthoDB" id="4225815at2759"/>
<dbReference type="AlphaFoldDB" id="A0A8H7XMQ8"/>
<protein>
    <recommendedName>
        <fullName evidence="7">Hydrophobin</fullName>
    </recommendedName>
</protein>
<dbReference type="EMBL" id="JAFIQS010000012">
    <property type="protein sequence ID" value="KAG5164425.1"/>
    <property type="molecule type" value="Genomic_DNA"/>
</dbReference>
<feature type="signal peptide" evidence="7">
    <location>
        <begin position="1"/>
        <end position="19"/>
    </location>
</feature>
<evidence type="ECO:0000256" key="1">
    <source>
        <dbReference type="ARBA" id="ARBA00004191"/>
    </source>
</evidence>
<evidence type="ECO:0000256" key="3">
    <source>
        <dbReference type="ARBA" id="ARBA00022512"/>
    </source>
</evidence>
<evidence type="ECO:0000256" key="5">
    <source>
        <dbReference type="ARBA" id="ARBA00022729"/>
    </source>
</evidence>
<dbReference type="GO" id="GO:0009277">
    <property type="term" value="C:fungal-type cell wall"/>
    <property type="evidence" value="ECO:0007669"/>
    <property type="project" value="InterPro"/>
</dbReference>
<keyword evidence="4 7" id="KW-0964">Secreted</keyword>
<evidence type="ECO:0000256" key="6">
    <source>
        <dbReference type="ARBA" id="ARBA00023157"/>
    </source>
</evidence>
<reference evidence="8" key="1">
    <citation type="submission" date="2021-02" db="EMBL/GenBank/DDBJ databases">
        <title>Psilocybe cubensis genome.</title>
        <authorList>
            <person name="Mckernan K.J."/>
            <person name="Crawford S."/>
            <person name="Trippe A."/>
            <person name="Kane L.T."/>
            <person name="Mclaughlin S."/>
        </authorList>
    </citation>
    <scope>NUCLEOTIDE SEQUENCE [LARGE SCALE GENOMIC DNA]</scope>
    <source>
        <strain evidence="8">MGC-MH-2018</strain>
    </source>
</reference>
<evidence type="ECO:0000256" key="2">
    <source>
        <dbReference type="ARBA" id="ARBA00010446"/>
    </source>
</evidence>
<dbReference type="InterPro" id="IPR019778">
    <property type="entry name" value="Class_I_Hydrophobin_CS"/>
</dbReference>
<keyword evidence="5 7" id="KW-0732">Signal</keyword>
<dbReference type="CDD" id="cd23507">
    <property type="entry name" value="hydrophobin_I"/>
    <property type="match status" value="1"/>
</dbReference>
<dbReference type="GO" id="GO:0005199">
    <property type="term" value="F:structural constituent of cell wall"/>
    <property type="evidence" value="ECO:0007669"/>
    <property type="project" value="InterPro"/>
</dbReference>
<gene>
    <name evidence="8" type="ORF">JR316_010931</name>
</gene>
<comment type="subcellular location">
    <subcellularLocation>
        <location evidence="1 7">Secreted</location>
        <location evidence="1 7">Cell wall</location>
    </subcellularLocation>
</comment>
<comment type="similarity">
    <text evidence="2 7">Belongs to the fungal hydrophobin family.</text>
</comment>
<dbReference type="SMART" id="SM00075">
    <property type="entry name" value="HYDRO"/>
    <property type="match status" value="1"/>
</dbReference>
<organism evidence="8">
    <name type="scientific">Psilocybe cubensis</name>
    <name type="common">Psychedelic mushroom</name>
    <name type="synonym">Stropharia cubensis</name>
    <dbReference type="NCBI Taxonomy" id="181762"/>
    <lineage>
        <taxon>Eukaryota</taxon>
        <taxon>Fungi</taxon>
        <taxon>Dikarya</taxon>
        <taxon>Basidiomycota</taxon>
        <taxon>Agaricomycotina</taxon>
        <taxon>Agaricomycetes</taxon>
        <taxon>Agaricomycetidae</taxon>
        <taxon>Agaricales</taxon>
        <taxon>Agaricineae</taxon>
        <taxon>Strophariaceae</taxon>
        <taxon>Psilocybe</taxon>
    </lineage>
</organism>
<keyword evidence="3 7" id="KW-0134">Cell wall</keyword>
<name>A0A8H7XMQ8_PSICU</name>
<dbReference type="InterPro" id="IPR001338">
    <property type="entry name" value="Class_I_Hydrophobin"/>
</dbReference>
<sequence length="105" mass="10444">MFSKFAIFAAASMAVFVAAGDINASCNTGDVQCCNTSYAAGTSEANFLGSLVNVVAGAITGQVGINCSPLSVIAAGGNVCSTQPVCCTSNHYNGLINLGCTPVNL</sequence>
<evidence type="ECO:0000256" key="4">
    <source>
        <dbReference type="ARBA" id="ARBA00022525"/>
    </source>
</evidence>
<comment type="caution">
    <text evidence="8">The sequence shown here is derived from an EMBL/GenBank/DDBJ whole genome shotgun (WGS) entry which is preliminary data.</text>
</comment>
<feature type="chain" id="PRO_5034447567" description="Hydrophobin" evidence="7">
    <location>
        <begin position="20"/>
        <end position="105"/>
    </location>
</feature>
<evidence type="ECO:0000313" key="8">
    <source>
        <dbReference type="EMBL" id="KAG5164425.1"/>
    </source>
</evidence>
<evidence type="ECO:0000256" key="7">
    <source>
        <dbReference type="RuleBase" id="RU365009"/>
    </source>
</evidence>